<dbReference type="RefSeq" id="WP_157730948.1">
    <property type="nucleotide sequence ID" value="NZ_CP022515.1"/>
</dbReference>
<dbReference type="STRING" id="616991.GCA_000733925_02538"/>
<dbReference type="EMBL" id="CP022515">
    <property type="protein sequence ID" value="ASO07746.1"/>
    <property type="molecule type" value="Genomic_DNA"/>
</dbReference>
<name>A0A221V300_9FLAO</name>
<protein>
    <submittedName>
        <fullName evidence="1">Uncharacterized protein</fullName>
    </submittedName>
</protein>
<dbReference type="AlphaFoldDB" id="A0A221V300"/>
<evidence type="ECO:0000313" key="2">
    <source>
        <dbReference type="Proteomes" id="UP000204551"/>
    </source>
</evidence>
<dbReference type="Proteomes" id="UP000204551">
    <property type="component" value="Chromosome"/>
</dbReference>
<sequence>MNASILGPKTYLGNILNSMIGFVPEHDATIVLLSHRQDDTVSQRNTLIRQLLTKEFN</sequence>
<dbReference type="KEGG" id="aalg:AREALGSMS7_04344"/>
<gene>
    <name evidence="1" type="ORF">AREALGSMS7_04344</name>
</gene>
<reference evidence="1 2" key="1">
    <citation type="submission" date="2017-07" db="EMBL/GenBank/DDBJ databases">
        <title>Genome Sequence of Arenibacter algicola Strain SMS7 Isolated from a culture of the Diatom Skeletonema marinoi.</title>
        <authorList>
            <person name="Topel M."/>
            <person name="Pinder M.I.M."/>
            <person name="Johansson O.N."/>
            <person name="Kourtchenko O."/>
            <person name="Godhe A."/>
            <person name="Clarke A.K."/>
        </authorList>
    </citation>
    <scope>NUCLEOTIDE SEQUENCE [LARGE SCALE GENOMIC DNA]</scope>
    <source>
        <strain evidence="1 2">SMS7</strain>
    </source>
</reference>
<organism evidence="1 2">
    <name type="scientific">Arenibacter algicola</name>
    <dbReference type="NCBI Taxonomy" id="616991"/>
    <lineage>
        <taxon>Bacteria</taxon>
        <taxon>Pseudomonadati</taxon>
        <taxon>Bacteroidota</taxon>
        <taxon>Flavobacteriia</taxon>
        <taxon>Flavobacteriales</taxon>
        <taxon>Flavobacteriaceae</taxon>
        <taxon>Arenibacter</taxon>
    </lineage>
</organism>
<evidence type="ECO:0000313" key="1">
    <source>
        <dbReference type="EMBL" id="ASO07746.1"/>
    </source>
</evidence>
<accession>A0A221V300</accession>
<proteinExistence type="predicted"/>